<dbReference type="InterPro" id="IPR053040">
    <property type="entry name" value="LRR-containing_protein_71"/>
</dbReference>
<feature type="compositionally biased region" description="Low complexity" evidence="1">
    <location>
        <begin position="486"/>
        <end position="497"/>
    </location>
</feature>
<feature type="region of interest" description="Disordered" evidence="1">
    <location>
        <begin position="444"/>
        <end position="515"/>
    </location>
</feature>
<feature type="compositionally biased region" description="Basic and acidic residues" evidence="1">
    <location>
        <begin position="325"/>
        <end position="343"/>
    </location>
</feature>
<feature type="region of interest" description="Disordered" evidence="1">
    <location>
        <begin position="60"/>
        <end position="118"/>
    </location>
</feature>
<dbReference type="AlphaFoldDB" id="A0A507E0G6"/>
<accession>A0A507E0G6</accession>
<dbReference type="EMBL" id="QEAQ01000050">
    <property type="protein sequence ID" value="TPX57589.1"/>
    <property type="molecule type" value="Genomic_DNA"/>
</dbReference>
<keyword evidence="3" id="KW-1185">Reference proteome</keyword>
<dbReference type="SUPFAM" id="SSF52047">
    <property type="entry name" value="RNI-like"/>
    <property type="match status" value="1"/>
</dbReference>
<reference evidence="2 3" key="1">
    <citation type="journal article" date="2019" name="Sci. Rep.">
        <title>Comparative genomics of chytrid fungi reveal insights into the obligate biotrophic and pathogenic lifestyle of Synchytrium endobioticum.</title>
        <authorList>
            <person name="van de Vossenberg B.T.L.H."/>
            <person name="Warris S."/>
            <person name="Nguyen H.D.T."/>
            <person name="van Gent-Pelzer M.P.E."/>
            <person name="Joly D.L."/>
            <person name="van de Geest H.C."/>
            <person name="Bonants P.J.M."/>
            <person name="Smith D.S."/>
            <person name="Levesque C.A."/>
            <person name="van der Lee T.A.J."/>
        </authorList>
    </citation>
    <scope>NUCLEOTIDE SEQUENCE [LARGE SCALE GENOMIC DNA]</scope>
    <source>
        <strain evidence="2 3">CBS 809.83</strain>
    </source>
</reference>
<dbReference type="STRING" id="109895.A0A507E0G6"/>
<evidence type="ECO:0000256" key="1">
    <source>
        <dbReference type="SAM" id="MobiDB-lite"/>
    </source>
</evidence>
<dbReference type="SMART" id="SM00368">
    <property type="entry name" value="LRR_RI"/>
    <property type="match status" value="4"/>
</dbReference>
<proteinExistence type="predicted"/>
<dbReference type="Gene3D" id="3.80.10.10">
    <property type="entry name" value="Ribonuclease Inhibitor"/>
    <property type="match status" value="2"/>
</dbReference>
<dbReference type="Proteomes" id="UP000318582">
    <property type="component" value="Unassembled WGS sequence"/>
</dbReference>
<feature type="region of interest" description="Disordered" evidence="1">
    <location>
        <begin position="325"/>
        <end position="369"/>
    </location>
</feature>
<dbReference type="Pfam" id="PF13516">
    <property type="entry name" value="LRR_6"/>
    <property type="match status" value="3"/>
</dbReference>
<feature type="compositionally biased region" description="Low complexity" evidence="1">
    <location>
        <begin position="462"/>
        <end position="478"/>
    </location>
</feature>
<protein>
    <submittedName>
        <fullName evidence="2">Uncharacterized protein</fullName>
    </submittedName>
</protein>
<comment type="caution">
    <text evidence="2">The sequence shown here is derived from an EMBL/GenBank/DDBJ whole genome shotgun (WGS) entry which is preliminary data.</text>
</comment>
<organism evidence="2 3">
    <name type="scientific">Powellomyces hirtus</name>
    <dbReference type="NCBI Taxonomy" id="109895"/>
    <lineage>
        <taxon>Eukaryota</taxon>
        <taxon>Fungi</taxon>
        <taxon>Fungi incertae sedis</taxon>
        <taxon>Chytridiomycota</taxon>
        <taxon>Chytridiomycota incertae sedis</taxon>
        <taxon>Chytridiomycetes</taxon>
        <taxon>Spizellomycetales</taxon>
        <taxon>Powellomycetaceae</taxon>
        <taxon>Powellomyces</taxon>
    </lineage>
</organism>
<feature type="compositionally biased region" description="Polar residues" evidence="1">
    <location>
        <begin position="349"/>
        <end position="367"/>
    </location>
</feature>
<feature type="compositionally biased region" description="Polar residues" evidence="1">
    <location>
        <begin position="612"/>
        <end position="623"/>
    </location>
</feature>
<dbReference type="InterPro" id="IPR001611">
    <property type="entry name" value="Leu-rich_rpt"/>
</dbReference>
<dbReference type="PANTHER" id="PTHR46984">
    <property type="entry name" value="LEUCINE-RICH REPEAT-CONTAINING PROTEIN 71"/>
    <property type="match status" value="1"/>
</dbReference>
<name>A0A507E0G6_9FUNG</name>
<feature type="region of interest" description="Disordered" evidence="1">
    <location>
        <begin position="611"/>
        <end position="647"/>
    </location>
</feature>
<dbReference type="InterPro" id="IPR032675">
    <property type="entry name" value="LRR_dom_sf"/>
</dbReference>
<evidence type="ECO:0000313" key="3">
    <source>
        <dbReference type="Proteomes" id="UP000318582"/>
    </source>
</evidence>
<evidence type="ECO:0000313" key="2">
    <source>
        <dbReference type="EMBL" id="TPX57589.1"/>
    </source>
</evidence>
<dbReference type="PANTHER" id="PTHR46984:SF1">
    <property type="entry name" value="LEUCINE-RICH REPEAT-CONTAINING PROTEIN 71"/>
    <property type="match status" value="1"/>
</dbReference>
<sequence length="647" mass="69124">MTVDAQPEEGTEDELIQILKGPEYTGNFEADFIEACRRHGCKPLSVLTVHHPLPPLPIPITPRPQSVAGECDLPSDPDVEGPSCPRNANRFRSPEDQPSDPLDVPDANASTVDSFEGQKEQKVVPTMNYASRFRFVPTIVLETAEEDEEDLQKLEVRGWNITPEIMEIICGLVVACGTLSHLVFWNCGLTAAHMSPLISALAQTSIRTLSLDQNPHVPPALFAELITEDSPVRHLSLRSTQLGDTGAKAIAEQLKVNKTLVNLNLWDNQIGKDGAEALADALRINQTLLSLSLGLNNIGDEGVSAMAKMLSNYPLSHDELASRRKAMADMDKQRKDQEEDPVVKKNMKRNLTSGGTAATAGRNNSAKLGTRHVPHKAAETVMARAHNSLDIFHLPHRIQSVESINAAAPGKKETVAADAKKKAVKGGAAGKADAAPAASKVSAGALSTGKKGPSEAPPPPAAAAAKKGGAAATTAASAPDDKAAKGGKNVKGAAPVKGGKKGKAEEVKEEAEEVVDVTPASEPMFEHNGQWFVLGNRSLNNLNLYGNVIREEGLKALWDALQEQDLTAEHAPEGTIGLFRLTLQANSFEVNHGLHERIMTFLNARNPYYENHQANTEPTSDSQLDAEKTGLSDGGDDPAKEANTSSS</sequence>
<gene>
    <name evidence="2" type="ORF">PhCBS80983_g03715</name>
</gene>